<evidence type="ECO:0000256" key="4">
    <source>
        <dbReference type="ARBA" id="ARBA00023136"/>
    </source>
</evidence>
<feature type="compositionally biased region" description="Polar residues" evidence="5">
    <location>
        <begin position="1377"/>
        <end position="1391"/>
    </location>
</feature>
<feature type="transmembrane region" description="Helical" evidence="6">
    <location>
        <begin position="1546"/>
        <end position="1565"/>
    </location>
</feature>
<feature type="compositionally biased region" description="Low complexity" evidence="5">
    <location>
        <begin position="551"/>
        <end position="562"/>
    </location>
</feature>
<feature type="region of interest" description="Disordered" evidence="5">
    <location>
        <begin position="1747"/>
        <end position="1817"/>
    </location>
</feature>
<feature type="compositionally biased region" description="Polar residues" evidence="5">
    <location>
        <begin position="1285"/>
        <end position="1296"/>
    </location>
</feature>
<evidence type="ECO:0000259" key="8">
    <source>
        <dbReference type="Pfam" id="PF10337"/>
    </source>
</evidence>
<dbReference type="InterPro" id="IPR020966">
    <property type="entry name" value="ALMT"/>
</dbReference>
<dbReference type="PRINTS" id="PR02047">
    <property type="entry name" value="BREFELDNASP4"/>
</dbReference>
<feature type="compositionally biased region" description="Low complexity" evidence="5">
    <location>
        <begin position="788"/>
        <end position="798"/>
    </location>
</feature>
<feature type="region of interest" description="Disordered" evidence="5">
    <location>
        <begin position="1340"/>
        <end position="1520"/>
    </location>
</feature>
<feature type="compositionally biased region" description="Basic and acidic residues" evidence="5">
    <location>
        <begin position="141"/>
        <end position="151"/>
    </location>
</feature>
<feature type="compositionally biased region" description="Basic and acidic residues" evidence="5">
    <location>
        <begin position="1483"/>
        <end position="1498"/>
    </location>
</feature>
<protein>
    <recommendedName>
        <fullName evidence="11">ER transporter 6TM N-terminal domain-containing protein</fullName>
    </recommendedName>
</protein>
<feature type="compositionally biased region" description="Acidic residues" evidence="5">
    <location>
        <begin position="537"/>
        <end position="550"/>
    </location>
</feature>
<keyword evidence="4 6" id="KW-0472">Membrane</keyword>
<name>A0A9P6JZZ0_9FUNG</name>
<feature type="region of interest" description="Disordered" evidence="5">
    <location>
        <begin position="611"/>
        <end position="691"/>
    </location>
</feature>
<dbReference type="GO" id="GO:0015743">
    <property type="term" value="P:malate transport"/>
    <property type="evidence" value="ECO:0007669"/>
    <property type="project" value="InterPro"/>
</dbReference>
<dbReference type="Pfam" id="PF11744">
    <property type="entry name" value="ALMT"/>
    <property type="match status" value="1"/>
</dbReference>
<feature type="region of interest" description="Disordered" evidence="5">
    <location>
        <begin position="1227"/>
        <end position="1258"/>
    </location>
</feature>
<sequence>MEQDSEHEENDKRCEEAGTLEVVGSLSPVGRDRQPSETPNQLVSTSFIPSLHFTLLDEDNATDNATDNAADNAADNAVMSENNISPPSDSAAYGRQQFSPSDFCRPHSTGPNHRPYSIHSALSLPAPSGLLDLGSAARPRRQSEGGRRASRSESLLGPNMEAPTVTYPLSFFDLVSSGLPKKKAKSLRATGDAGNLQESSGHIQSSINSSARSLSISSESMNSTNSVPFAPPPPPTPSLWRKFRNQLSNRVLKRHLRFIVALCLSSSLTLIRPVANFLGPMPFLSNITVVFMHPARTVGSQLEVTLFSVIGAIITTAWIIPCQVSVVAYNQQFFAKHGALEVDGHVSWAIEAAWFFVGIWIMTTLKARYAKLTCTFLIFTIANIFGYGKTNDDVEFNIHAYWTLIGPIMIGVGICLVVSIVFWPETASEGLGRALSESLDTSRALLNLSTRSFLLNHKTIALPKSVIENAQTEVRTAQKKLFTAYREARYEVTFATTDPADYKEVRVVVSTLMRHLGSMSLVVQNEQLLMLGHPDRENDDLETDSGDDQDTTSSDDSSTGGNDIDDESEADIANDCMAGGGRGGCGGGKKYKRGSAAELRRIRQLLMRAQKSTDAVLQARKSQETDEWRKRDARSQSLGDHVRESATAPSIPRGTGSSVGAGCSTSAFERVSKSRLSTGTGGSSNSPGPLPIAAPIIRSSVSLPCIRGAQGSCRSSSVDSDRIDDLPKGSEGLFSGVSTATFKSPRSSFHQKSSSGKENRRLKRKGWGNVEALNARPGPSGGAGISPGSGLSLPSSGAEVSGAHGDGGAGVGPSNGGFPEKLQVRHSASESMSEYQVNKAAKAFAAKMKKEKKWSRKQAERRAKAEHKRWAKQEWEDDAVRDVPPKEVTFGDRKLFLSFLDTVREPLQRLSDSCSRSMATMERELVTELNVERDRMERIMKRKSLGDAIVRRAALATGGSARLWKKTESPIVSGLQPSTQDASNDDARNEPPRSLWQRVLSKIGISTDLTQNELDFVDVVRNTTDKEKKRKMSRSGIPADGIHPRKFRLSNAGALSGSGIKEDEGDSTLPCDMSYVQYLTQELEIFDQAEAAGLRGFIASHPTLDVGPREEIFLVFFFIFALREIARELLRLGMHLEEMRRKQKLQMEFDGRRKPKKRLWWPKVIGNFERWFAWGGYSQARASEGFSGMVMRSTRNLERREPRLFAEEKAHMVIKAAKAAEREVKRVAAETTRREELEKRDRLRQRRNSEARDAPWPRRSMTMSAIFTRPAGHSGDLEGGGGGSTQFAPQPGTPMTNRHARARTLLPFNARTGGRSADAQQPVIPVHSLSLDRSGIGLEVVGSQDDSTAERAETRQRGQYTVVDIPSHQLLHRRPSTDNGPSDMHLTSTLSPKVATIRPHLSASPEMRPLDRIPQTTHVTGTAASSSRSKDQVAEPHPSSQHRPMPLRDDGDDSEDSSFEQEAVTGCEIQSPRKRTQGAFTDFTRRHPKEGSGQDEKYQKKRHRSTASAPPPLPPPPVFVNMPKSKSLRFRVWEFFQEFKSDEVRYGLKMAMALTFVGLWAWLGWTYTLLAMDRGQWVMMTIVAVLSPTIGATFSVCAWRVGGTLVGILWAMLTYLAYPKNPFVIMAMTPFIAFTAVYCVLISTHPTMGVIMMLSYNSIVFGLYHGQTEDNIFETSYKVAVTMIIGILISVILNTFLWPVLARRELRKEIALLIGRQGVLFAELVNRYFLEEPMPRGRQLLERQADIDSEKASSFSDGSSKEDERTSNMESREPLSVGSKSVIGSGRKISTRYTIDPSQRQDEQLHRPGEGLSDGDSHQEEYYLDADQLAFQHVEDQLQTKIIKIYQLLDLSASEPRLKGDFPRKLYTRIVQCCQNILDRMVSMRMAAQLMSTEVRDLVTGPMNYYRRDMVGALLLYFSVLSSSLASKTALPPYLPSARMARMRVIHNVRQAIAARQAKTGEDHYTYIYYYAFSSALEEVIEELELLAILIKPLVGVTLVSSSGGYSCGAAADRLSLESAIPPMQMPVPPLQPGGAVIPTDDGLDLRLDLGTGIMQVPGRSTGLLDLSAVTSEQAQLEQHIQSQQIELQRQQLQGVHPDSVLPGDGPQPGGATAHTMMTEVTKLAPSSQQRQEQQHHHHHCRQPGLKLTPILTQPFASANTSSVGSPVVIMDPKLLDNQHTQRFKEAIETANEVSSATSSSVSRSTSPKKKISERITDPPLIKEVLSPGRHHCRPADDDTPDSPYQIVPHRTPLVVESKETGIEPAKEAVDMACGSIEQKEL</sequence>
<feature type="transmembrane region" description="Helical" evidence="6">
    <location>
        <begin position="256"/>
        <end position="275"/>
    </location>
</feature>
<feature type="compositionally biased region" description="Acidic residues" evidence="5">
    <location>
        <begin position="563"/>
        <end position="572"/>
    </location>
</feature>
<feature type="transmembrane region" description="Helical" evidence="6">
    <location>
        <begin position="400"/>
        <end position="423"/>
    </location>
</feature>
<dbReference type="PANTHER" id="PTHR47804:SF3">
    <property type="entry name" value="PROTEIN BRE4"/>
    <property type="match status" value="1"/>
</dbReference>
<feature type="compositionally biased region" description="Basic and acidic residues" evidence="5">
    <location>
        <begin position="1227"/>
        <end position="1256"/>
    </location>
</feature>
<dbReference type="InterPro" id="IPR023244">
    <property type="entry name" value="Brefeldin_A-sensitivity_4"/>
</dbReference>
<feature type="compositionally biased region" description="Acidic residues" evidence="5">
    <location>
        <begin position="1450"/>
        <end position="1459"/>
    </location>
</feature>
<feature type="compositionally biased region" description="Basic and acidic residues" evidence="5">
    <location>
        <begin position="1799"/>
        <end position="1817"/>
    </location>
</feature>
<feature type="compositionally biased region" description="Polar residues" evidence="5">
    <location>
        <begin position="1414"/>
        <end position="1427"/>
    </location>
</feature>
<feature type="transmembrane region" description="Helical" evidence="6">
    <location>
        <begin position="1679"/>
        <end position="1701"/>
    </location>
</feature>
<feature type="region of interest" description="Disordered" evidence="5">
    <location>
        <begin position="79"/>
        <end position="160"/>
    </location>
</feature>
<dbReference type="Pfam" id="PF10337">
    <property type="entry name" value="ArAE_2_N"/>
    <property type="match status" value="1"/>
</dbReference>
<feature type="compositionally biased region" description="Basic and acidic residues" evidence="5">
    <location>
        <begin position="719"/>
        <end position="728"/>
    </location>
</feature>
<evidence type="ECO:0000313" key="10">
    <source>
        <dbReference type="Proteomes" id="UP000723463"/>
    </source>
</evidence>
<keyword evidence="10" id="KW-1185">Reference proteome</keyword>
<feature type="transmembrane region" description="Helical" evidence="6">
    <location>
        <begin position="306"/>
        <end position="330"/>
    </location>
</feature>
<feature type="transmembrane region" description="Helical" evidence="6">
    <location>
        <begin position="369"/>
        <end position="388"/>
    </location>
</feature>
<comment type="caution">
    <text evidence="9">The sequence shown here is derived from an EMBL/GenBank/DDBJ whole genome shotgun (WGS) entry which is preliminary data.</text>
</comment>
<evidence type="ECO:0000256" key="1">
    <source>
        <dbReference type="ARBA" id="ARBA00004141"/>
    </source>
</evidence>
<feature type="compositionally biased region" description="Basic and acidic residues" evidence="5">
    <location>
        <begin position="1759"/>
        <end position="1773"/>
    </location>
</feature>
<evidence type="ECO:0000256" key="6">
    <source>
        <dbReference type="SAM" id="Phobius"/>
    </source>
</evidence>
<organism evidence="9 10">
    <name type="scientific">Mortierella hygrophila</name>
    <dbReference type="NCBI Taxonomy" id="979708"/>
    <lineage>
        <taxon>Eukaryota</taxon>
        <taxon>Fungi</taxon>
        <taxon>Fungi incertae sedis</taxon>
        <taxon>Mucoromycota</taxon>
        <taxon>Mortierellomycotina</taxon>
        <taxon>Mortierellomycetes</taxon>
        <taxon>Mortierellales</taxon>
        <taxon>Mortierellaceae</taxon>
        <taxon>Mortierella</taxon>
    </lineage>
</organism>
<feature type="transmembrane region" description="Helical" evidence="6">
    <location>
        <begin position="342"/>
        <end position="363"/>
    </location>
</feature>
<feature type="region of interest" description="Disordered" evidence="5">
    <location>
        <begin position="1"/>
        <end position="43"/>
    </location>
</feature>
<evidence type="ECO:0000313" key="9">
    <source>
        <dbReference type="EMBL" id="KAF9539743.1"/>
    </source>
</evidence>
<dbReference type="InterPro" id="IPR052430">
    <property type="entry name" value="IVT-Associated"/>
</dbReference>
<evidence type="ECO:0000256" key="2">
    <source>
        <dbReference type="ARBA" id="ARBA00022692"/>
    </source>
</evidence>
<feature type="transmembrane region" description="Helical" evidence="6">
    <location>
        <begin position="1624"/>
        <end position="1642"/>
    </location>
</feature>
<feature type="region of interest" description="Disordered" evidence="5">
    <location>
        <begin position="2228"/>
        <end position="2248"/>
    </location>
</feature>
<gene>
    <name evidence="9" type="ORF">EC957_005074</name>
</gene>
<accession>A0A9P6JZZ0</accession>
<feature type="compositionally biased region" description="Polar residues" evidence="5">
    <location>
        <begin position="655"/>
        <end position="667"/>
    </location>
</feature>
<dbReference type="InterPro" id="IPR018823">
    <property type="entry name" value="ArAE_2_N"/>
</dbReference>
<feature type="region of interest" description="Disordered" evidence="5">
    <location>
        <begin position="2191"/>
        <end position="2215"/>
    </location>
</feature>
<feature type="compositionally biased region" description="Gly residues" evidence="5">
    <location>
        <begin position="578"/>
        <end position="588"/>
    </location>
</feature>
<feature type="region of interest" description="Disordered" evidence="5">
    <location>
        <begin position="968"/>
        <end position="992"/>
    </location>
</feature>
<feature type="compositionally biased region" description="Low complexity" evidence="5">
    <location>
        <begin position="2194"/>
        <end position="2206"/>
    </location>
</feature>
<feature type="compositionally biased region" description="Pro residues" evidence="5">
    <location>
        <begin position="1509"/>
        <end position="1518"/>
    </location>
</feature>
<feature type="region of interest" description="Disordered" evidence="5">
    <location>
        <begin position="708"/>
        <end position="830"/>
    </location>
</feature>
<feature type="domain" description="DUF2421" evidence="7">
    <location>
        <begin position="1832"/>
        <end position="1955"/>
    </location>
</feature>
<feature type="region of interest" description="Disordered" evidence="5">
    <location>
        <begin position="848"/>
        <end position="869"/>
    </location>
</feature>
<feature type="region of interest" description="Disordered" evidence="5">
    <location>
        <begin position="534"/>
        <end position="593"/>
    </location>
</feature>
<feature type="compositionally biased region" description="Low complexity" evidence="5">
    <location>
        <begin position="120"/>
        <end position="135"/>
    </location>
</feature>
<evidence type="ECO:0008006" key="11">
    <source>
        <dbReference type="Google" id="ProtNLM"/>
    </source>
</evidence>
<keyword evidence="2 6" id="KW-0812">Transmembrane</keyword>
<dbReference type="EMBL" id="JAAAXW010000231">
    <property type="protein sequence ID" value="KAF9539743.1"/>
    <property type="molecule type" value="Genomic_DNA"/>
</dbReference>
<feature type="transmembrane region" description="Helical" evidence="6">
    <location>
        <begin position="1649"/>
        <end position="1667"/>
    </location>
</feature>
<feature type="compositionally biased region" description="Polar residues" evidence="5">
    <location>
        <begin position="79"/>
        <end position="88"/>
    </location>
</feature>
<dbReference type="Proteomes" id="UP000723463">
    <property type="component" value="Unassembled WGS sequence"/>
</dbReference>
<feature type="compositionally biased region" description="Gly residues" evidence="5">
    <location>
        <begin position="804"/>
        <end position="815"/>
    </location>
</feature>
<feature type="domain" description="Putative ER transporter 6TM N-terminal" evidence="8">
    <location>
        <begin position="349"/>
        <end position="549"/>
    </location>
</feature>
<keyword evidence="3 6" id="KW-1133">Transmembrane helix</keyword>
<evidence type="ECO:0000259" key="7">
    <source>
        <dbReference type="Pfam" id="PF10334"/>
    </source>
</evidence>
<feature type="compositionally biased region" description="Polar residues" evidence="5">
    <location>
        <begin position="736"/>
        <end position="756"/>
    </location>
</feature>
<dbReference type="GO" id="GO:0016020">
    <property type="term" value="C:membrane"/>
    <property type="evidence" value="ECO:0007669"/>
    <property type="project" value="UniProtKB-SubCell"/>
</dbReference>
<reference evidence="9" key="1">
    <citation type="journal article" date="2020" name="Fungal Divers.">
        <title>Resolving the Mortierellaceae phylogeny through synthesis of multi-gene phylogenetics and phylogenomics.</title>
        <authorList>
            <person name="Vandepol N."/>
            <person name="Liber J."/>
            <person name="Desiro A."/>
            <person name="Na H."/>
            <person name="Kennedy M."/>
            <person name="Barry K."/>
            <person name="Grigoriev I.V."/>
            <person name="Miller A.N."/>
            <person name="O'Donnell K."/>
            <person name="Stajich J.E."/>
            <person name="Bonito G."/>
        </authorList>
    </citation>
    <scope>NUCLEOTIDE SEQUENCE</scope>
    <source>
        <strain evidence="9">NRRL 2591</strain>
    </source>
</reference>
<dbReference type="InterPro" id="IPR018820">
    <property type="entry name" value="BRE4-related_DUF2421"/>
</dbReference>
<dbReference type="Pfam" id="PF10334">
    <property type="entry name" value="BRE4"/>
    <property type="match status" value="1"/>
</dbReference>
<dbReference type="PANTHER" id="PTHR47804">
    <property type="entry name" value="60S RIBOSOMAL PROTEIN L19"/>
    <property type="match status" value="1"/>
</dbReference>
<feature type="region of interest" description="Disordered" evidence="5">
    <location>
        <begin position="1271"/>
        <end position="1297"/>
    </location>
</feature>
<evidence type="ECO:0000256" key="3">
    <source>
        <dbReference type="ARBA" id="ARBA00022989"/>
    </source>
</evidence>
<feature type="transmembrane region" description="Helical" evidence="6">
    <location>
        <begin position="1601"/>
        <end position="1618"/>
    </location>
</feature>
<feature type="transmembrane region" description="Helical" evidence="6">
    <location>
        <begin position="1914"/>
        <end position="1935"/>
    </location>
</feature>
<feature type="compositionally biased region" description="Basic and acidic residues" evidence="5">
    <location>
        <begin position="621"/>
        <end position="644"/>
    </location>
</feature>
<evidence type="ECO:0000256" key="5">
    <source>
        <dbReference type="SAM" id="MobiDB-lite"/>
    </source>
</evidence>
<proteinExistence type="predicted"/>
<comment type="subcellular location">
    <subcellularLocation>
        <location evidence="1">Membrane</location>
        <topology evidence="1">Multi-pass membrane protein</topology>
    </subcellularLocation>
</comment>